<name>A0A7J9NZC0_METMI</name>
<dbReference type="Proteomes" id="UP000522365">
    <property type="component" value="Unassembled WGS sequence"/>
</dbReference>
<protein>
    <recommendedName>
        <fullName evidence="3">DUF3467 domain-containing protein</fullName>
    </recommendedName>
</protein>
<dbReference type="AlphaFoldDB" id="A0A7J9NZC0"/>
<accession>A0A7J9NZC0</accession>
<evidence type="ECO:0008006" key="3">
    <source>
        <dbReference type="Google" id="ProtNLM"/>
    </source>
</evidence>
<dbReference type="RefSeq" id="WP_181503906.1">
    <property type="nucleotide sequence ID" value="NZ_JACDUK010000001.1"/>
</dbReference>
<proteinExistence type="predicted"/>
<dbReference type="EMBL" id="JACDUK010000001">
    <property type="protein sequence ID" value="MBA2852667.1"/>
    <property type="molecule type" value="Genomic_DNA"/>
</dbReference>
<sequence length="101" mass="11595">MDEQSTFNLKSDVQKAEDYFDIFSSGLLISFNCDGIFKFDVFEDSNTLKIEEDGNLKRKDGLTHKGTITMTPVHAKRICESLTRTIKKYDEECENMGVKDE</sequence>
<reference evidence="1 2" key="1">
    <citation type="submission" date="2020-07" db="EMBL/GenBank/DDBJ databases">
        <title>Genomic Encyclopedia of Type Strains, Phase IV (KMG-V): Genome sequencing to study the core and pangenomes of soil and plant-associated prokaryotes.</title>
        <authorList>
            <person name="Whitman W."/>
        </authorList>
    </citation>
    <scope>NUCLEOTIDE SEQUENCE [LARGE SCALE GENOMIC DNA]</scope>
    <source>
        <strain evidence="1 2">S1</strain>
    </source>
</reference>
<organism evidence="1 2">
    <name type="scientific">Methanococcus maripaludis</name>
    <name type="common">Methanococcus deltae</name>
    <dbReference type="NCBI Taxonomy" id="39152"/>
    <lineage>
        <taxon>Archaea</taxon>
        <taxon>Methanobacteriati</taxon>
        <taxon>Methanobacteriota</taxon>
        <taxon>Methanomada group</taxon>
        <taxon>Methanococci</taxon>
        <taxon>Methanococcales</taxon>
        <taxon>Methanococcaceae</taxon>
        <taxon>Methanococcus</taxon>
    </lineage>
</organism>
<gene>
    <name evidence="1" type="ORF">HNP89_000604</name>
</gene>
<comment type="caution">
    <text evidence="1">The sequence shown here is derived from an EMBL/GenBank/DDBJ whole genome shotgun (WGS) entry which is preliminary data.</text>
</comment>
<evidence type="ECO:0000313" key="1">
    <source>
        <dbReference type="EMBL" id="MBA2852667.1"/>
    </source>
</evidence>
<evidence type="ECO:0000313" key="2">
    <source>
        <dbReference type="Proteomes" id="UP000522365"/>
    </source>
</evidence>